<dbReference type="PATRIC" id="fig|512565.3.peg.3808"/>
<proteinExistence type="predicted"/>
<dbReference type="KEGG" id="ams:AMIS_38150"/>
<sequence length="63" mass="6689">MSDLNPDNFAEFTTQDGPGSPESDEERLSPPPEQEAHGGSMAPGLVDDTGARTAEDFPGERDL</sequence>
<dbReference type="OrthoDB" id="3298248at2"/>
<dbReference type="EMBL" id="AP012319">
    <property type="protein sequence ID" value="BAL89035.1"/>
    <property type="molecule type" value="Genomic_DNA"/>
</dbReference>
<dbReference type="STRING" id="512565.AMIS_38150"/>
<accession>I0H7P8</accession>
<evidence type="ECO:0000256" key="1">
    <source>
        <dbReference type="SAM" id="MobiDB-lite"/>
    </source>
</evidence>
<protein>
    <submittedName>
        <fullName evidence="2">Uncharacterized protein</fullName>
    </submittedName>
</protein>
<dbReference type="AlphaFoldDB" id="I0H7P8"/>
<dbReference type="Proteomes" id="UP000007882">
    <property type="component" value="Chromosome"/>
</dbReference>
<dbReference type="RefSeq" id="WP_014443929.1">
    <property type="nucleotide sequence ID" value="NC_017093.1"/>
</dbReference>
<feature type="compositionally biased region" description="Basic and acidic residues" evidence="1">
    <location>
        <begin position="49"/>
        <end position="63"/>
    </location>
</feature>
<evidence type="ECO:0000313" key="3">
    <source>
        <dbReference type="Proteomes" id="UP000007882"/>
    </source>
</evidence>
<gene>
    <name evidence="2" type="ordered locus">AMIS_38150</name>
</gene>
<organism evidence="2 3">
    <name type="scientific">Actinoplanes missouriensis (strain ATCC 14538 / DSM 43046 / CBS 188.64 / JCM 3121 / NBRC 102363 / NCIMB 12654 / NRRL B-3342 / UNCC 431)</name>
    <dbReference type="NCBI Taxonomy" id="512565"/>
    <lineage>
        <taxon>Bacteria</taxon>
        <taxon>Bacillati</taxon>
        <taxon>Actinomycetota</taxon>
        <taxon>Actinomycetes</taxon>
        <taxon>Micromonosporales</taxon>
        <taxon>Micromonosporaceae</taxon>
        <taxon>Actinoplanes</taxon>
    </lineage>
</organism>
<dbReference type="HOGENOM" id="CLU_2986203_0_0_11"/>
<keyword evidence="3" id="KW-1185">Reference proteome</keyword>
<feature type="region of interest" description="Disordered" evidence="1">
    <location>
        <begin position="1"/>
        <end position="63"/>
    </location>
</feature>
<evidence type="ECO:0000313" key="2">
    <source>
        <dbReference type="EMBL" id="BAL89035.1"/>
    </source>
</evidence>
<name>I0H7P8_ACTM4</name>
<reference evidence="2 3" key="1">
    <citation type="submission" date="2012-02" db="EMBL/GenBank/DDBJ databases">
        <title>Complete genome sequence of Actinoplanes missouriensis 431 (= NBRC 102363).</title>
        <authorList>
            <person name="Ohnishi Y."/>
            <person name="Ishikawa J."/>
            <person name="Sekine M."/>
            <person name="Hosoyama A."/>
            <person name="Harada T."/>
            <person name="Narita H."/>
            <person name="Hata T."/>
            <person name="Konno Y."/>
            <person name="Tutikane K."/>
            <person name="Fujita N."/>
            <person name="Horinouchi S."/>
            <person name="Hayakawa M."/>
        </authorList>
    </citation>
    <scope>NUCLEOTIDE SEQUENCE [LARGE SCALE GENOMIC DNA]</scope>
    <source>
        <strain evidence="3">ATCC 14538 / DSM 43046 / CBS 188.64 / JCM 3121 / NBRC 102363 / NCIMB 12654 / NRRL B-3342 / UNCC 431</strain>
    </source>
</reference>